<feature type="domain" description="Ig-like" evidence="13">
    <location>
        <begin position="3876"/>
        <end position="3966"/>
    </location>
</feature>
<feature type="domain" description="Ig-like" evidence="13">
    <location>
        <begin position="4564"/>
        <end position="4654"/>
    </location>
</feature>
<evidence type="ECO:0000256" key="5">
    <source>
        <dbReference type="ARBA" id="ARBA00022729"/>
    </source>
</evidence>
<evidence type="ECO:0000259" key="13">
    <source>
        <dbReference type="PROSITE" id="PS50835"/>
    </source>
</evidence>
<feature type="domain" description="Ig-like" evidence="13">
    <location>
        <begin position="5194"/>
        <end position="5286"/>
    </location>
</feature>
<feature type="compositionally biased region" description="Basic and acidic residues" evidence="9">
    <location>
        <begin position="7264"/>
        <end position="7279"/>
    </location>
</feature>
<dbReference type="SMART" id="SM00408">
    <property type="entry name" value="IGc2"/>
    <property type="match status" value="57"/>
</dbReference>
<feature type="domain" description="Ig-like" evidence="13">
    <location>
        <begin position="5865"/>
        <end position="5956"/>
    </location>
</feature>
<feature type="compositionally biased region" description="Low complexity" evidence="9">
    <location>
        <begin position="511"/>
        <end position="525"/>
    </location>
</feature>
<feature type="domain" description="DH" evidence="12">
    <location>
        <begin position="154"/>
        <end position="332"/>
    </location>
</feature>
<dbReference type="InterPro" id="IPR001849">
    <property type="entry name" value="PH_domain"/>
</dbReference>
<feature type="domain" description="Ig-like" evidence="13">
    <location>
        <begin position="5586"/>
        <end position="5671"/>
    </location>
</feature>
<feature type="domain" description="Ig-like" evidence="13">
    <location>
        <begin position="5096"/>
        <end position="5185"/>
    </location>
</feature>
<feature type="domain" description="Ig-like" evidence="13">
    <location>
        <begin position="2432"/>
        <end position="2522"/>
    </location>
</feature>
<feature type="region of interest" description="Disordered" evidence="9">
    <location>
        <begin position="5569"/>
        <end position="5588"/>
    </location>
</feature>
<evidence type="ECO:0008006" key="16">
    <source>
        <dbReference type="Google" id="ProtNLM"/>
    </source>
</evidence>
<feature type="domain" description="Ig-like" evidence="13">
    <location>
        <begin position="2528"/>
        <end position="2617"/>
    </location>
</feature>
<feature type="domain" description="Ig-like" evidence="13">
    <location>
        <begin position="6436"/>
        <end position="6527"/>
    </location>
</feature>
<feature type="domain" description="Ig-like" evidence="13">
    <location>
        <begin position="5675"/>
        <end position="5766"/>
    </location>
</feature>
<feature type="domain" description="Ig-like" evidence="13">
    <location>
        <begin position="7284"/>
        <end position="7373"/>
    </location>
</feature>
<dbReference type="PROSITE" id="PS50010">
    <property type="entry name" value="DH_2"/>
    <property type="match status" value="1"/>
</dbReference>
<feature type="region of interest" description="Disordered" evidence="9">
    <location>
        <begin position="1118"/>
        <end position="1139"/>
    </location>
</feature>
<feature type="domain" description="Ig-like" evidence="13">
    <location>
        <begin position="4368"/>
        <end position="4458"/>
    </location>
</feature>
<feature type="domain" description="Ig-like" evidence="13">
    <location>
        <begin position="3288"/>
        <end position="3378"/>
    </location>
</feature>
<protein>
    <recommendedName>
        <fullName evidence="16">Immunoglobulin I-set domain protein</fullName>
    </recommendedName>
</protein>
<dbReference type="Proteomes" id="UP001303046">
    <property type="component" value="Unassembled WGS sequence"/>
</dbReference>
<dbReference type="Pfam" id="PF22697">
    <property type="entry name" value="SOS1_NGEF_PH"/>
    <property type="match status" value="1"/>
</dbReference>
<feature type="domain" description="Ig-like" evidence="13">
    <location>
        <begin position="5294"/>
        <end position="5383"/>
    </location>
</feature>
<feature type="domain" description="Ig-like" evidence="13">
    <location>
        <begin position="2821"/>
        <end position="2911"/>
    </location>
</feature>
<feature type="compositionally biased region" description="Basic and acidic residues" evidence="9">
    <location>
        <begin position="5998"/>
        <end position="6018"/>
    </location>
</feature>
<feature type="domain" description="Ig-like" evidence="13">
    <location>
        <begin position="6852"/>
        <end position="6941"/>
    </location>
</feature>
<feature type="domain" description="Ig-like" evidence="13">
    <location>
        <begin position="4865"/>
        <end position="4954"/>
    </location>
</feature>
<feature type="compositionally biased region" description="Low complexity" evidence="9">
    <location>
        <begin position="480"/>
        <end position="494"/>
    </location>
</feature>
<feature type="domain" description="Ig-like" evidence="13">
    <location>
        <begin position="2919"/>
        <end position="3009"/>
    </location>
</feature>
<evidence type="ECO:0000256" key="1">
    <source>
        <dbReference type="ARBA" id="ARBA00004496"/>
    </source>
</evidence>
<dbReference type="InterPro" id="IPR000219">
    <property type="entry name" value="DH_dom"/>
</dbReference>
<dbReference type="PROSITE" id="PS50003">
    <property type="entry name" value="PH_DOMAIN"/>
    <property type="match status" value="1"/>
</dbReference>
<keyword evidence="4" id="KW-0963">Cytoplasm</keyword>
<dbReference type="Pfam" id="PF00621">
    <property type="entry name" value="RhoGEF"/>
    <property type="match status" value="1"/>
</dbReference>
<keyword evidence="15" id="KW-1185">Reference proteome</keyword>
<comment type="caution">
    <text evidence="14">The sequence shown here is derived from an EMBL/GenBank/DDBJ whole genome shotgun (WGS) entry which is preliminary data.</text>
</comment>
<dbReference type="PANTHER" id="PTHR45080:SF8">
    <property type="entry name" value="IG-LIKE DOMAIN-CONTAINING PROTEIN"/>
    <property type="match status" value="1"/>
</dbReference>
<dbReference type="InterPro" id="IPR003598">
    <property type="entry name" value="Ig_sub2"/>
</dbReference>
<feature type="domain" description="Ig-like" evidence="13">
    <location>
        <begin position="4662"/>
        <end position="4752"/>
    </location>
</feature>
<comment type="subcellular location">
    <subcellularLocation>
        <location evidence="1">Cytoplasm</location>
    </subcellularLocation>
</comment>
<evidence type="ECO:0000256" key="6">
    <source>
        <dbReference type="ARBA" id="ARBA00023157"/>
    </source>
</evidence>
<dbReference type="InterPro" id="IPR036028">
    <property type="entry name" value="SH3-like_dom_sf"/>
</dbReference>
<feature type="domain" description="Ig-like" evidence="13">
    <location>
        <begin position="1805"/>
        <end position="1893"/>
    </location>
</feature>
<feature type="domain" description="Ig-like" evidence="13">
    <location>
        <begin position="6251"/>
        <end position="6341"/>
    </location>
</feature>
<feature type="region of interest" description="Disordered" evidence="9">
    <location>
        <begin position="5998"/>
        <end position="6024"/>
    </location>
</feature>
<feature type="domain" description="Ig-like" evidence="13">
    <location>
        <begin position="3386"/>
        <end position="3476"/>
    </location>
</feature>
<feature type="domain" description="Ig-like" evidence="13">
    <location>
        <begin position="1709"/>
        <end position="1797"/>
    </location>
</feature>
<feature type="domain" description="Ig-like" evidence="13">
    <location>
        <begin position="741"/>
        <end position="831"/>
    </location>
</feature>
<sequence length="7491" mass="829418">MASRRQKQFDRKYSSYRKVTASEDVNYSSHSSRSSFRSESVTSRSDRRGRSTSSEIVMSSDTRSYPVYIAIQDYQPDANDIEGIPLEQGQIVEVLDKKNPTSWLVRTKARPPQSGWIPGSYFETPTEYYKQRRRTREIEATSMTMTEDQEALLKRDQVYHDLLRSEEEFVAELRTCVDNYIRVLDDSSVPPQIAAAKEKIALNITELYNFHANVMLKGLNYYSDDPGKVGQTFVRLERDFDHHVQFFKDLPATLELLEQQPFKDFFQSLSNKYEAGAHSFAEHLKNVSERITHYQNYFKEFVKYTARANQSSKSMQKALELTLGIPQRVHDLVYTNNIQQYPGDTGKLGRLIRHDSFEVAEGDEPSKERYVFLFKNKLMITDKNDRSTPATYTHYATIRLDKYTVSAHKTNEDTIVLKPNELGLPEFSLKPKDSGTSEYVRKAWLKDIAEEQEAYAAEHEQTDTTSEFDMHLSDMRSEFSEYSSSRKSSVFPGPEEGGPPRKKVKSPPAISPTGSSTSIYSGGSSSIDWTTTGTTLEMQGTRVTRTQYGFRTLQESSAKMCLKVTGYPLPEITWYKDDVQLHEDDRHTFYADDDGFFAMTIDPVQVADTGRYTCMATNEYGQASTSAFFRVLKVEKEAAPPKFVNTLKDQECKEGEVISFECEVEGWPEPELVWLVDDQPLRPSHDFKIEYDGMNAKLEIRDAQPDDTGVYCVKLQNEFGTAESKAELVVIPDPDKNHVAPEFQATIEDVECDEGDEVRFKSVITGDPTPEITWMINGIPLTESEKIRFISEDGICILIIKDVTRHFDGTVTCQGSNRLGTTSCDGRLKVRVPLAPPSFAKPLEDRVVQENSVVSFEVDVLGWPEPTVTFTLKGKELKHGVDGVEIAGADGFYKVIISGCKMDQHDGEIVCRAVNEHGTAESRARLTVEPMEEESRSAPTFIKDIEDQTVKYGVHAVFETTVRGSPNPEVTWYINGVKMDKDTPGVKIEVVNHDHKLTIDSAHYAGTVLCRAENVVGRFETKARLTVIPQEKPKKAPRFSELLTDKTETEGNTVVFEARVEAEPKPDIKWYLKGVELTASEHIEIREFDGSVKLELRGIKLDDTGDIKCTAINSEGSAETSSKLTVNRKPFPPSFDKQPQSITVERGSEARFEAHAESSPAPTYQWSIDGRKIRESTEGARVEMINGMSVLIVDTSIHSLSSTIAVVAENSLGVDETGARLTVEEKKLPKITKDLRDQKVVKGEQGKFDVVVENAKEAKWYHNGTELTTTTEGVKITEETKYEFKLSIDSTIFLTGTISVKATNESGTAETKCEMKVIEKPELKDKLQDVAATLGEPLKVEVTAVGQPQFKWLINGQVLEDGKDGVRITTDNEKSTLSIDKAEPIHSGKLTIITSNEAGTLDSSCQIAVNPGQTAPKITDGPTNVTIKEKETAEFKVKITGLPEPTVKWSINDKLIEESNTVMISRVENEYTLKITETSTSHTGTVKVTAENAVGSDSKTAELKVEEGLTAPNFISQMSDTTVNVDEQLKMQVVLEKAHPLTSVKWYNNGREMQPGPGVEMTEPQPGTYNLVIEHVKEEMAGTITAKGSNPIGECGCVAKLTVAKASKKPEFTKTPQNHEAYLDDESVKFSAIVVGTPTPKITWFLNDKKLENSEEIKVKFDEDTGKTSIRIYKPQLTHSGTVRVTAENEAGSVSATATLKVEKRTEVPKFTSNMDDRQVNEGDTVKYTSTVEGFPEPVVEWLLNGEPVGKHPNITVTDDAGKHTIEIKEITPEQSGELSCQASNPGGMKKQNVTLNVKRVGEAPTFSKNLEDRLVTEGEVTIMEAKLNQVKPKPTITWLRDGKEFKSDDHFVLIEEEDGTLQMKIITTKMEDKCRITIKAENYFGVAECSASLGVIKPRPMAKPAFQSDIAPINLTEGDSLQTKLLITGDPPPFVKWYINNQLVCPTEDTEIINVDGVYSLTIHGVTADMTGKIKCVAYNKMGEVTTEGDLKVVAPIPVEFETSLCDATCREGDTLKLKAVLLGEPTPVVSWYVNGKKLEETQNIKIHAEKGTYTVTIKDITCDYSGKVVCEAVNEYGKASSEAMLLVLPRGEPPDFLEWLSNVRARQGSKVVHKVVFTGDPKPTLTWYINNKEVTNSKEISIVTDDKTSVLTINNFNPEVHVGEIICKAENDAGEVSCTANMATYTSEMFSESESEAQAEEVIGDDMTLTDDESLRDELIRTPTPVMAPKFITKIKDSRAKRGHEAIFECVVPDTKGVVCKWLKDGKEIELIARIRVQTRTIEGHTTQELIIEDVRPEDAGTYTVIVENTAGRDVCEATLTVVEQLDKIPDRAPEFIVQLQDKTTMTNEKVTFECKVVGEPQPNVVWYHDNKVLEEHAKEVIIESEEGIQRLVITSTEVKHEGKYSCVAENVAGSSRTEATLNVHAPLAPTFTKSLTDQSVSIGDQFILFCSVKGTPQPIVEFYHESVRLRSSDRVSIEHDVTNTYWRILIKESLEKDLGRYRAIAKNTVGTAISEATVARSCVAPMFEQILKSTSVKESEEIRMEVKVTGTQPEVCWFMNDKLITEDEVHEIRKSESTHTYSLIVKKASLTDAGKYTAKAKNVAGSVESSAEVIVIQALEKPTFIKELTSTEVKVSETATLRVSVKGTPAPEVSWKKDGQPVDIDNVHIVSKKDSEENFSITINSARVEDAGRYTCEAKNVAGTTECSASFAVVKDVEGPQFTEKLQPIQVKEMETVKLSVTVTGTPEPQVEWFKDDRPVEIDNIHTIAKEEGSGHFTLTINESKVTDIGRYSCKATNAAGEARTEATVHVAKESAAPQFTEYLKPIEARETETVKLSVTVIGIPEPKVSWFKDDRPVEIDNVHTIAKDEGSGHFTLTIQNSKVTDVGRYSCKATNIYGEARSEATVHIAKESAAPEFTEYLRAVQVKEKETVKLSVTIAGEPQPQVSWYKDEKLVEIDNVHIIAKDEGRGQFTLTIHESKATDTGRYSCKATNIYGEARSEATVHIAKESAAPEFTEYLRAVQVKEKETVKLSVTIAGEPQPQVSWYKDEKLVEIDNVHIIAKDEGRGQFTLTIHESKATDTGRYSSPEFTEYLRAVQVKEKETVKLSVTIAGEPQPQVSWYKDEKLVEIDNVHIIAKDEGRGQFTLTIHESKATDTGRYSCKATNIYGEARSEATVHIAKESAAPEFTEYLRAVQVKEKETVKLSVTIAGEPQPQVSWYKDEKLVEIDNVHIIAKDEGRGQFTLTIHESKASDTGKYSCKATNIYGEARSEATVHIAKESAAPEFTEYLRAVQVKEKETVKLSVTIAGEPQPQVSWYKDEKLVEIDNVHIIAKDEGRGQFTLTIHESKASDTGKYSCKATNIYGEARSEATVHIAKESAAPEFTEYLRAVQVKEKETVKLSVTIAGEPQPQVSWYKDEKLVEIDNVHIIAKDEGRGQFTLTIHESKATDTGRYSCKATNIYGEARSEATVHIAKESAAPEFTEYLRAVQVKEKETVKLSVTIAGEPQPQVSWYKDEKLVEIDNVHIIAKDEGRGQFTLTIHESKATDTGRYSCKATNIYGEARSEATVHIAKESAAPEFTEYLRAVQVKEKETVKLSVTIAGEPQPQVSWYKDEKLVEIDNVHIIAKDEGRGQFTLTIHESKASDTGKYSCKATNIYGEARSEATVHIAKESAAPEFTEYLRAVQVKEKETVKLSVTIAGEPQPQVSWYKDEKLVEIDNVHIIAKDEGRGQFTLTIHESKATDTGRYSCKATNIYGEARSEATVHIAKESAAPEFTEYLRAVQVKEKETVKLSVTIAGEPQPQVSWYKDEKLVEIDNVHIIAKDEGRGQFTLTIHESKATDTGRYSCKATNIYGEARSEATVHIAKESAAPEFTEYLRAVQVKEKETVKLSVTIAGEPQPQVSWYKDEKLVEIDNVHIIAKDEGRGQFTLTIHESKATDTGRYSCKATNIYGEARSEATVHIAKESAAPEFTEYLRAVQVKEKETVKLSVTIAGEPQPQVSWYKDEKLVEIDNVRIIARDEGNGHFTLTIHNSSVTDAGQYLCKAKNVSGESKIEATVRVETLMKEQAPLAPTFTKPLTDQSVSIGDQLVLFCSIKGMPQPTVEFYHETVRIRSSERISIEHDASNTHWRILMKESVEEDLGKYRAVAKNTVGTAISEATVTRKSVPPMFEQGLKSTSVKESEEIRMEVKVTGTEPEVCWFMNDKLITEDEVHEIRKSESTHTYSLIVKKASLTDAGKYTAKATNLAGSVESSAEVIVIQALEKPTFIKELTSTEVKVSETATLRVSVKGTPAPEVSWKKDGQPVDIDNVHIVSKKDSEENFSITINSARVEDAGRYTCEAKNVAGTTECSASFAVVKDVEGPQFTEKLQPIQVKEMETVKLSVTVTGTPEPQVEWFKDDRPVEIDNIHTIAKEEGSGHFTLTINESKVTDIGRYSCKATNAAGEARTEATVHVAKESAAPQFTEYLKPIEARETETVKLSVTVIGIPEPKVSWFKDDRPVEIDNVHTIAKDEGSGHFTLTIQNSKVTDVGRYSCKATNEVGVAQTEASIVIAKESKAPEFTEVLRPVEVKETETVNLSVTVIGVPQPHITWYKNDVAINIDGVHVLSKDEGNGHFTLSIKEALTTDVGVYSARATNEVGEARSDASVNVGKLSTAPLFTEELKPIEVKETETLLLSVSVTGTPQPELTWFKDNVKIDVDNVRVVVKEEAPGRYTLEIKDARLTDIGKYTCKASSAAGEAQTAAHMAVIEDLVVPHFVEGLKPLEIEEGKPAELSCTVVGKPEPEIVWLRDGVPVQIDDSHVISKDAEGKNTLIIKDTRASDVGTYTCQATNKAGKDVSVADIKIPKYGFEKIKAEQVEPLFIEPLQEAVAAEGKTVVLECRVNKESQPEIRWFKDDAPIELGQHMVMETLEDGKIKLTIHNTTKEDIGSYRCEAVNVAGKAKTEARLQYATSVQEIVADESEQLAEITPDTARPAEAVETKAGRGPPEFVELLRSCTVNEKQQAVLKCKVKGEPRPKIKWTKEGKEVEMLTRIRTEYKDDGTLTMTIDEVTQQDAGEYRCYAENELGSAWTEGPIIIAAFGAPPQEGEAPDFIMPVRPVVVGEGETAVLEGKISGKPKPTVKWYKNGELLKPSDKVVMESLDDGTQRLTVKDATMNDMDEYRCEASNEFGDVWSDVTLTVKAKPQEAPSFEKTLVEVAVVEGETATYECKVTGQPQPEIKWFKDKEEISSTDQHFVQTREADGTARLVIRSAKVKDSGEIRCEARNPVGTARTDAPLTVTIPEEEVAPEFARDLTACQVQEGEIAQFECKVKGTPLPVVRWFKDGEELKPGDGIKIESLPDGTNRLTIDKAKLADQGNYRVEATNAAGSMSSKAPLSVQAPETLKIKKPLSDVNTERGTKILLSVEVEGKPKTVKWYKGTEQVTTTSTTKIEQVSDVEYKLVVENCEMTDAGAYRVVLSTESESVESSCTVTISEKAVKVSMPSFKKGLNDQTVPKGQTLVLEVEVEGQPKKVKWYKNGDELKDAKAEDLGNGKYRLTVPDFKDSDVGEYSVTAENDVGEVESKSKVTLQGPTDDGKGKPEIVSGLVPTTVKQGETAMFSVKVKGPVKTVKWYKNGKEVPDAKTKDNSDGSYELSVPNAQKEDMADYKVVISNDAGDAESSAALTVKLPGIEIVKGLADTTVPQKQTGTLEIETNKPPKEVKWYKNGKEITPSDKAQPKKVDNNKYQLVIPDAGKDDTADYKVVLTDDDGNNAESSCALTVKLPGIEIVKGLEDTSVPKGQKAVLSVETSQPPKQIKWYKNGKELSPSDKAKPEKVADNKYQLVIPDTGKDDTANYTVMLTDDDGNNAESSCALTVKLPGIEIVKGLEDTSVPKGQKAVLSVETNGPPKEIKWYKNGKELSPSDKAKPEKVADNKYQLLIPDTDKDDTADYKVVLIDDDGNSADSSCALTVKLPSPIEIVKGLEDTTVPKGQKAVLEVESSKPPKQVKWYKNGKELSPSDKSEHKQIGDNKHQLVIPDANDEDTADYKVILTDDDGNTADSFCSLTVRLPDKEPKIIKGLGDRTVPCGLPTIWEVETENEPRVVKWYKNGKELAGAAAAQVKISKIDDNHYTLEIPKCAVEDSGDYKVEVSNDAGMANSSGKLTVEPQITFLTPLKDQEITEGENAEFQVETNAKPHIVKWYKNGQEITPDARFVISGEDTKYKLVIKNAIREDAAEFKVILSNSAGDADSSAKLTVKKAKPGVPKIIKGLEDQIVAKGASLVFEVKVEGEVEEVRWAKDTVPIIAGTNAIIEKVDDQTYRLTIPKADFDNAGHYTVEAINESGKAASDAKGEVDEKPEIVKGLNDIEVSEGDDEVFKVEVSTPVRTVKWYKNGQELKPSIHMEQKKIGPKKYELAINRAEMDDGATYRVVLSNAAGECDSSAQLTVTKPNILKMLEGLKDIDVDEGQPIELKVKVEGMPKTVKWYKNGAEITPSDHLQLKENPETGEYSLLIPQSEKSDGAAYRILLANDKGEIYSGSIAHVKTPKLKDIVKPANFLSPLEDTEVLEGETLTLKCVVAGDPFPELTWTKDGVELEKDERLVMRVALDGTATLRIRDAKKSDFGQYRITAKNEGGTETSACQVTVKEKGEEPSKPRFIIPLKSCEAEIGAKQMFEVKVRGFPKPTLEWLLNEQPLVLDDRVTVEDLGAGNYCLTIKDVRESDYGTLRCRATNELGKDECQAEFGRSGARGGRETDDRYPPRFNVPLWDRRIPINDPLSIECHVDAKPTAEIEWFKDGKKLEASESVEIRNTPDGACRVRIARFGREEVGVYQCVATNPLGVAETRSTYTVEVTEEEEIVERKEYAPRFNPGLQDKAVNAGQSVRLSCAVDALPKAGIVWYKDGLPLRSGGRFTITYSEDGTCTLDINDVVGGDEGAYRCVASNEHGSTNTSCLVSVKVPKTEAKKEGEEPFFTKGLVDMWTDRGETFTMTCAVKGDPFPEIKWYRNGTLVRSTARTIIETTEEGICSLTVKECTMSDEGIYRCEAENKYGKAKTQATTHVQVSLGKGEAPKLEMGSPPKFVIPLEDQTVLLNGIIDLECKVTGQPMPQVKWSKDGGPIWEDSRYQWEIDEAKGMYHLRITSATVNDEGTYRCVATNESGSATTKSFVRIDDGMLPAHVPATNVPPRFTIRLGDARAIEGQPLRLECKVEGSPLPNLTWHKDGAQIQPSDRIQITMDPDGTARLVIPQCCMDDEGIYRVIATNPSGSAHDKGNATVKRAPRDAERRDVGPDEFDANKVPRLVEPLENVKVPEKQPFRLRCKFSGEGKLAIKWFKDGERVFPYGRLQLHESSDGVCELVVESSSRQDAGWYRCVAENAYGSARTNCEVTVIQERKPAPDFDATLKEGKAPGFTVPLTIRRAKPGDKVIFECVPYGNPFPQIKWLKDGIELTATDKISFESLPDGTQRLHLTDVDFFSEGFFRCVATNEYGTASTKAELRIDEDEDFP</sequence>
<feature type="domain" description="Ig-like" evidence="13">
    <location>
        <begin position="561"/>
        <end position="626"/>
    </location>
</feature>
<feature type="domain" description="Ig-like" evidence="13">
    <location>
        <begin position="4760"/>
        <end position="4844"/>
    </location>
</feature>
<name>A0ABR1BRN0_NECAM</name>
<dbReference type="PROSITE" id="PS50002">
    <property type="entry name" value="SH3"/>
    <property type="match status" value="1"/>
</dbReference>
<feature type="domain" description="Ig-like" evidence="13">
    <location>
        <begin position="1905"/>
        <end position="1993"/>
    </location>
</feature>
<dbReference type="SMART" id="SM00406">
    <property type="entry name" value="IGv"/>
    <property type="match status" value="23"/>
</dbReference>
<dbReference type="SMART" id="SM00326">
    <property type="entry name" value="SH3"/>
    <property type="match status" value="1"/>
</dbReference>
<dbReference type="SUPFAM" id="SSF50044">
    <property type="entry name" value="SH3-domain"/>
    <property type="match status" value="1"/>
</dbReference>
<dbReference type="SUPFAM" id="SSF48065">
    <property type="entry name" value="DBL homology domain (DH-domain)"/>
    <property type="match status" value="1"/>
</dbReference>
<keyword evidence="7" id="KW-0393">Immunoglobulin domain</keyword>
<feature type="domain" description="PH" evidence="11">
    <location>
        <begin position="344"/>
        <end position="453"/>
    </location>
</feature>
<evidence type="ECO:0000256" key="2">
    <source>
        <dbReference type="ARBA" id="ARBA00006692"/>
    </source>
</evidence>
<feature type="domain" description="Ig-like" evidence="13">
    <location>
        <begin position="6540"/>
        <end position="6630"/>
    </location>
</feature>
<feature type="domain" description="Ig-like" evidence="13">
    <location>
        <begin position="1037"/>
        <end position="1125"/>
    </location>
</feature>
<feature type="domain" description="Ig-like" evidence="13">
    <location>
        <begin position="3484"/>
        <end position="3574"/>
    </location>
</feature>
<accession>A0ABR1BRN0</accession>
<dbReference type="Pfam" id="PF07653">
    <property type="entry name" value="SH3_2"/>
    <property type="match status" value="1"/>
</dbReference>
<dbReference type="Gene3D" id="2.30.29.30">
    <property type="entry name" value="Pleckstrin-homology domain (PH domain)/Phosphotyrosine-binding domain (PTB)"/>
    <property type="match status" value="1"/>
</dbReference>
<feature type="domain" description="Ig-like" evidence="13">
    <location>
        <begin position="7064"/>
        <end position="7154"/>
    </location>
</feature>
<feature type="region of interest" description="Disordered" evidence="9">
    <location>
        <begin position="479"/>
        <end position="525"/>
    </location>
</feature>
<evidence type="ECO:0000256" key="8">
    <source>
        <dbReference type="PROSITE-ProRule" id="PRU00192"/>
    </source>
</evidence>
<dbReference type="Gene3D" id="2.60.40.10">
    <property type="entry name" value="Immunoglobulins"/>
    <property type="match status" value="70"/>
</dbReference>
<evidence type="ECO:0000259" key="10">
    <source>
        <dbReference type="PROSITE" id="PS50002"/>
    </source>
</evidence>
<dbReference type="InterPro" id="IPR007110">
    <property type="entry name" value="Ig-like_dom"/>
</dbReference>
<dbReference type="InterPro" id="IPR036179">
    <property type="entry name" value="Ig-like_dom_sf"/>
</dbReference>
<feature type="domain" description="Ig-like" evidence="13">
    <location>
        <begin position="3017"/>
        <end position="3090"/>
    </location>
</feature>
<feature type="domain" description="Ig-like" evidence="13">
    <location>
        <begin position="1610"/>
        <end position="1701"/>
    </location>
</feature>
<dbReference type="CDD" id="cd00096">
    <property type="entry name" value="Ig"/>
    <property type="match status" value="1"/>
</dbReference>
<feature type="domain" description="Ig-like" evidence="13">
    <location>
        <begin position="6956"/>
        <end position="7049"/>
    </location>
</feature>
<feature type="domain" description="Ig-like" evidence="13">
    <location>
        <begin position="6067"/>
        <end position="6150"/>
    </location>
</feature>
<feature type="domain" description="Ig-like" evidence="13">
    <location>
        <begin position="3680"/>
        <end position="3770"/>
    </location>
</feature>
<evidence type="ECO:0000256" key="9">
    <source>
        <dbReference type="SAM" id="MobiDB-lite"/>
    </source>
</evidence>
<feature type="domain" description="Ig-like" evidence="13">
    <location>
        <begin position="939"/>
        <end position="1026"/>
    </location>
</feature>
<dbReference type="EMBL" id="JAVFWL010000001">
    <property type="protein sequence ID" value="KAK6727973.1"/>
    <property type="molecule type" value="Genomic_DNA"/>
</dbReference>
<dbReference type="SUPFAM" id="SSF48726">
    <property type="entry name" value="Immunoglobulin"/>
    <property type="match status" value="70"/>
</dbReference>
<feature type="domain" description="Ig-like" evidence="13">
    <location>
        <begin position="641"/>
        <end position="729"/>
    </location>
</feature>
<dbReference type="InterPro" id="IPR011993">
    <property type="entry name" value="PH-like_dom_sf"/>
</dbReference>
<feature type="domain" description="Ig-like" evidence="13">
    <location>
        <begin position="2625"/>
        <end position="2715"/>
    </location>
</feature>
<feature type="domain" description="Ig-like" evidence="13">
    <location>
        <begin position="2336"/>
        <end position="2425"/>
    </location>
</feature>
<gene>
    <name evidence="14" type="primary">Necator_chrI.g1686</name>
    <name evidence="14" type="ORF">RB195_005560</name>
</gene>
<feature type="compositionally biased region" description="Low complexity" evidence="9">
    <location>
        <begin position="28"/>
        <end position="43"/>
    </location>
</feature>
<keyword evidence="3 8" id="KW-0728">SH3 domain</keyword>
<evidence type="ECO:0000259" key="12">
    <source>
        <dbReference type="PROSITE" id="PS50010"/>
    </source>
</evidence>
<feature type="region of interest" description="Disordered" evidence="9">
    <location>
        <begin position="20"/>
        <end position="58"/>
    </location>
</feature>
<feature type="domain" description="Ig-like" evidence="13">
    <location>
        <begin position="4270"/>
        <end position="4360"/>
    </location>
</feature>
<dbReference type="PROSITE" id="PS50835">
    <property type="entry name" value="IG_LIKE"/>
    <property type="match status" value="65"/>
</dbReference>
<feature type="domain" description="Ig-like" evidence="13">
    <location>
        <begin position="4993"/>
        <end position="5084"/>
    </location>
</feature>
<feature type="domain" description="Ig-like" evidence="13">
    <location>
        <begin position="2096"/>
        <end position="2185"/>
    </location>
</feature>
<comment type="similarity">
    <text evidence="2">Belongs to the protein kinase superfamily. CAMK Ser/Thr protein kinase family.</text>
</comment>
<feature type="region of interest" description="Disordered" evidence="9">
    <location>
        <begin position="7247"/>
        <end position="7279"/>
    </location>
</feature>
<proteinExistence type="inferred from homology"/>
<feature type="domain" description="Ig-like" evidence="13">
    <location>
        <begin position="4466"/>
        <end position="4556"/>
    </location>
</feature>
<organism evidence="14 15">
    <name type="scientific">Necator americanus</name>
    <name type="common">Human hookworm</name>
    <dbReference type="NCBI Taxonomy" id="51031"/>
    <lineage>
        <taxon>Eukaryota</taxon>
        <taxon>Metazoa</taxon>
        <taxon>Ecdysozoa</taxon>
        <taxon>Nematoda</taxon>
        <taxon>Chromadorea</taxon>
        <taxon>Rhabditida</taxon>
        <taxon>Rhabditina</taxon>
        <taxon>Rhabditomorpha</taxon>
        <taxon>Strongyloidea</taxon>
        <taxon>Ancylostomatidae</taxon>
        <taxon>Bunostominae</taxon>
        <taxon>Necator</taxon>
    </lineage>
</organism>
<feature type="domain" description="Ig-like" evidence="13">
    <location>
        <begin position="5387"/>
        <end position="5478"/>
    </location>
</feature>
<feature type="domain" description="Ig-like" evidence="13">
    <location>
        <begin position="7394"/>
        <end position="7483"/>
    </location>
</feature>
<feature type="domain" description="Ig-like" evidence="13">
    <location>
        <begin position="3092"/>
        <end position="3182"/>
    </location>
</feature>
<feature type="domain" description="Ig-like" evidence="13">
    <location>
        <begin position="3778"/>
        <end position="3868"/>
    </location>
</feature>
<dbReference type="InterPro" id="IPR003599">
    <property type="entry name" value="Ig_sub"/>
</dbReference>
<feature type="domain" description="Ig-like" evidence="13">
    <location>
        <begin position="5489"/>
        <end position="5574"/>
    </location>
</feature>
<feature type="domain" description="Ig-like" evidence="13">
    <location>
        <begin position="2231"/>
        <end position="2323"/>
    </location>
</feature>
<feature type="domain" description="Ig-like" evidence="13">
    <location>
        <begin position="2723"/>
        <end position="2813"/>
    </location>
</feature>
<feature type="domain" description="Ig-like" evidence="13">
    <location>
        <begin position="3974"/>
        <end position="4064"/>
    </location>
</feature>
<feature type="domain" description="Ig-like" evidence="13">
    <location>
        <begin position="5770"/>
        <end position="5861"/>
    </location>
</feature>
<keyword evidence="5" id="KW-0732">Signal</keyword>
<evidence type="ECO:0000256" key="7">
    <source>
        <dbReference type="ARBA" id="ARBA00023319"/>
    </source>
</evidence>
<evidence type="ECO:0000256" key="4">
    <source>
        <dbReference type="ARBA" id="ARBA00022490"/>
    </source>
</evidence>
<feature type="domain" description="Ig-like" evidence="13">
    <location>
        <begin position="4172"/>
        <end position="4262"/>
    </location>
</feature>
<feature type="domain" description="Ig-like" evidence="13">
    <location>
        <begin position="3582"/>
        <end position="3672"/>
    </location>
</feature>
<dbReference type="InterPro" id="IPR001452">
    <property type="entry name" value="SH3_domain"/>
</dbReference>
<feature type="domain" description="Ig-like" evidence="13">
    <location>
        <begin position="6641"/>
        <end position="6730"/>
    </location>
</feature>
<feature type="domain" description="Ig-like" evidence="13">
    <location>
        <begin position="5960"/>
        <end position="6052"/>
    </location>
</feature>
<feature type="domain" description="Ig-like" evidence="13">
    <location>
        <begin position="4077"/>
        <end position="4167"/>
    </location>
</feature>
<evidence type="ECO:0000256" key="3">
    <source>
        <dbReference type="ARBA" id="ARBA00022443"/>
    </source>
</evidence>
<evidence type="ECO:0000259" key="11">
    <source>
        <dbReference type="PROSITE" id="PS50003"/>
    </source>
</evidence>
<dbReference type="InterPro" id="IPR055251">
    <property type="entry name" value="SOS1_NGEF_PH"/>
</dbReference>
<dbReference type="InterPro" id="IPR035899">
    <property type="entry name" value="DBL_dom_sf"/>
</dbReference>
<dbReference type="PANTHER" id="PTHR45080">
    <property type="entry name" value="CONTACTIN 5"/>
    <property type="match status" value="1"/>
</dbReference>
<dbReference type="SMART" id="SM00409">
    <property type="entry name" value="IG"/>
    <property type="match status" value="68"/>
</dbReference>
<dbReference type="CDD" id="cd00160">
    <property type="entry name" value="RhoGEF"/>
    <property type="match status" value="1"/>
</dbReference>
<dbReference type="Pfam" id="PF07679">
    <property type="entry name" value="I-set"/>
    <property type="match status" value="70"/>
</dbReference>
<feature type="domain" description="Ig-like" evidence="13">
    <location>
        <begin position="7171"/>
        <end position="7262"/>
    </location>
</feature>
<feature type="domain" description="Ig-like" evidence="13">
    <location>
        <begin position="3190"/>
        <end position="3280"/>
    </location>
</feature>
<dbReference type="SUPFAM" id="SSF50729">
    <property type="entry name" value="PH domain-like"/>
    <property type="match status" value="1"/>
</dbReference>
<dbReference type="InterPro" id="IPR013106">
    <property type="entry name" value="Ig_V-set"/>
</dbReference>
<feature type="domain" description="SH3" evidence="10">
    <location>
        <begin position="63"/>
        <end position="127"/>
    </location>
</feature>
<dbReference type="InterPro" id="IPR050958">
    <property type="entry name" value="Cell_Adh-Cytoskel_Orgn"/>
</dbReference>
<evidence type="ECO:0000313" key="15">
    <source>
        <dbReference type="Proteomes" id="UP001303046"/>
    </source>
</evidence>
<feature type="domain" description="Ig-like" evidence="13">
    <location>
        <begin position="6344"/>
        <end position="6432"/>
    </location>
</feature>
<feature type="domain" description="Ig-like" evidence="13">
    <location>
        <begin position="6153"/>
        <end position="6242"/>
    </location>
</feature>
<feature type="domain" description="Ig-like" evidence="13">
    <location>
        <begin position="1999"/>
        <end position="2088"/>
    </location>
</feature>
<dbReference type="SMART" id="SM00325">
    <property type="entry name" value="RhoGEF"/>
    <property type="match status" value="1"/>
</dbReference>
<dbReference type="Gene3D" id="2.30.30.40">
    <property type="entry name" value="SH3 Domains"/>
    <property type="match status" value="1"/>
</dbReference>
<feature type="domain" description="Ig-like" evidence="13">
    <location>
        <begin position="6746"/>
        <end position="6839"/>
    </location>
</feature>
<dbReference type="InterPro" id="IPR013098">
    <property type="entry name" value="Ig_I-set"/>
</dbReference>
<evidence type="ECO:0000313" key="14">
    <source>
        <dbReference type="EMBL" id="KAK6727973.1"/>
    </source>
</evidence>
<dbReference type="Gene3D" id="1.20.900.10">
    <property type="entry name" value="Dbl homology (DH) domain"/>
    <property type="match status" value="1"/>
</dbReference>
<feature type="domain" description="Ig-like" evidence="13">
    <location>
        <begin position="1416"/>
        <end position="1506"/>
    </location>
</feature>
<reference evidence="14 15" key="1">
    <citation type="submission" date="2023-08" db="EMBL/GenBank/DDBJ databases">
        <title>A Necator americanus chromosomal reference genome.</title>
        <authorList>
            <person name="Ilik V."/>
            <person name="Petrzelkova K.J."/>
            <person name="Pardy F."/>
            <person name="Fuh T."/>
            <person name="Niatou-Singa F.S."/>
            <person name="Gouil Q."/>
            <person name="Baker L."/>
            <person name="Ritchie M.E."/>
            <person name="Jex A.R."/>
            <person name="Gazzola D."/>
            <person name="Li H."/>
            <person name="Toshio Fujiwara R."/>
            <person name="Zhan B."/>
            <person name="Aroian R.V."/>
            <person name="Pafco B."/>
            <person name="Schwarz E.M."/>
        </authorList>
    </citation>
    <scope>NUCLEOTIDE SEQUENCE [LARGE SCALE GENOMIC DNA]</scope>
    <source>
        <strain evidence="14 15">Aroian</strain>
        <tissue evidence="14">Whole animal</tissue>
    </source>
</reference>
<dbReference type="InterPro" id="IPR013783">
    <property type="entry name" value="Ig-like_fold"/>
</dbReference>
<keyword evidence="6" id="KW-1015">Disulfide bond</keyword>